<dbReference type="GO" id="GO:0005730">
    <property type="term" value="C:nucleolus"/>
    <property type="evidence" value="ECO:0007669"/>
    <property type="project" value="TreeGrafter"/>
</dbReference>
<keyword evidence="4" id="KW-0963">Cytoplasm</keyword>
<dbReference type="PANTHER" id="PTHR11953:SF2">
    <property type="entry name" value="EXOSOME COMPLEX COMPONENT MTR3"/>
    <property type="match status" value="1"/>
</dbReference>
<dbReference type="CDD" id="cd11371">
    <property type="entry name" value="RNase_PH_MTR3"/>
    <property type="match status" value="1"/>
</dbReference>
<dbReference type="PANTHER" id="PTHR11953">
    <property type="entry name" value="EXOSOME COMPLEX COMPONENT"/>
    <property type="match status" value="1"/>
</dbReference>
<dbReference type="SUPFAM" id="SSF54211">
    <property type="entry name" value="Ribosomal protein S5 domain 2-like"/>
    <property type="match status" value="1"/>
</dbReference>
<proteinExistence type="inferred from homology"/>
<evidence type="ECO:0000256" key="4">
    <source>
        <dbReference type="ARBA" id="ARBA00022490"/>
    </source>
</evidence>
<dbReference type="GO" id="GO:0016075">
    <property type="term" value="P:rRNA catabolic process"/>
    <property type="evidence" value="ECO:0007669"/>
    <property type="project" value="TreeGrafter"/>
</dbReference>
<dbReference type="EMBL" id="GFXV01005325">
    <property type="protein sequence ID" value="MBW17130.1"/>
    <property type="molecule type" value="Transcribed_RNA"/>
</dbReference>
<dbReference type="InterPro" id="IPR015847">
    <property type="entry name" value="ExoRNase_PH_dom2"/>
</dbReference>
<feature type="domain" description="Exoribonuclease phosphorolytic" evidence="9">
    <location>
        <begin position="51"/>
        <end position="177"/>
    </location>
</feature>
<evidence type="ECO:0000256" key="5">
    <source>
        <dbReference type="ARBA" id="ARBA00022552"/>
    </source>
</evidence>
<gene>
    <name evidence="11" type="primary">exosc6_0</name>
</gene>
<dbReference type="GO" id="GO:0000177">
    <property type="term" value="C:cytoplasmic exosome (RNase complex)"/>
    <property type="evidence" value="ECO:0007669"/>
    <property type="project" value="TreeGrafter"/>
</dbReference>
<dbReference type="OrthoDB" id="2504340at2759"/>
<dbReference type="GO" id="GO:0034475">
    <property type="term" value="P:U4 snRNA 3'-end processing"/>
    <property type="evidence" value="ECO:0007669"/>
    <property type="project" value="TreeGrafter"/>
</dbReference>
<dbReference type="InterPro" id="IPR027408">
    <property type="entry name" value="PNPase/RNase_PH_dom_sf"/>
</dbReference>
<keyword evidence="7" id="KW-0694">RNA-binding</keyword>
<dbReference type="GO" id="GO:0071028">
    <property type="term" value="P:nuclear mRNA surveillance"/>
    <property type="evidence" value="ECO:0007669"/>
    <property type="project" value="TreeGrafter"/>
</dbReference>
<comment type="similarity">
    <text evidence="3">Belongs to the RNase PH family.</text>
</comment>
<keyword evidence="8" id="KW-0539">Nucleus</keyword>
<sequence>MPTNVYRILGPDGTIPYQQYLIDKSNNTLVEIATALMKDVRCDGRDFSTHRNLCIKTGVVTQAKGSAYLECGSTKLICSVFDPKEVPNKVEYAKTGELQCEFKFATFSCRQRRGYSRDSEERQLCNELRRALEPAICRGEFANFEIHINVLVLENDGSVLATAITAAGLALMDGCIPMYDVIVATSLGIYKNKILVDPSYDEETLCSSRTNDGENRGTVMLAYMKNLQQITEFAQNGSMDVNMFPEYVQTLINQNCKLYKMVISAARKDVIEYFENETKE</sequence>
<dbReference type="GO" id="GO:0071051">
    <property type="term" value="P:poly(A)-dependent snoRNA 3'-end processing"/>
    <property type="evidence" value="ECO:0007669"/>
    <property type="project" value="TreeGrafter"/>
</dbReference>
<accession>A0A2H8TT41</accession>
<name>A0A2H8TT41_9HEMI</name>
<feature type="domain" description="Exoribonuclease phosphorolytic" evidence="10">
    <location>
        <begin position="180"/>
        <end position="209"/>
    </location>
</feature>
<dbReference type="Gene3D" id="3.30.230.70">
    <property type="entry name" value="GHMP Kinase, N-terminal domain"/>
    <property type="match status" value="1"/>
</dbReference>
<evidence type="ECO:0000313" key="11">
    <source>
        <dbReference type="EMBL" id="MBW17130.1"/>
    </source>
</evidence>
<dbReference type="InterPro" id="IPR036345">
    <property type="entry name" value="ExoRNase_PH_dom2_sf"/>
</dbReference>
<dbReference type="GO" id="GO:0000176">
    <property type="term" value="C:nuclear exosome (RNase complex)"/>
    <property type="evidence" value="ECO:0007669"/>
    <property type="project" value="TreeGrafter"/>
</dbReference>
<evidence type="ECO:0000259" key="10">
    <source>
        <dbReference type="Pfam" id="PF03725"/>
    </source>
</evidence>
<evidence type="ECO:0000256" key="2">
    <source>
        <dbReference type="ARBA" id="ARBA00004496"/>
    </source>
</evidence>
<reference evidence="11" key="1">
    <citation type="submission" date="2017-10" db="EMBL/GenBank/DDBJ databases">
        <title>Transcriptome Assembly of Sugarcane Aphid Adults.</title>
        <authorList>
            <person name="Scully E.D."/>
            <person name="Palmer N.A."/>
            <person name="Geib S.M."/>
            <person name="Sarath G."/>
            <person name="Sattler S.E."/>
        </authorList>
    </citation>
    <scope>NUCLEOTIDE SEQUENCE</scope>
    <source>
        <tissue evidence="11">Whole body</tissue>
    </source>
</reference>
<evidence type="ECO:0000256" key="1">
    <source>
        <dbReference type="ARBA" id="ARBA00004123"/>
    </source>
</evidence>
<dbReference type="Pfam" id="PF03725">
    <property type="entry name" value="RNase_PH_C"/>
    <property type="match status" value="1"/>
</dbReference>
<organism evidence="11">
    <name type="scientific">Melanaphis sacchari</name>
    <dbReference type="NCBI Taxonomy" id="742174"/>
    <lineage>
        <taxon>Eukaryota</taxon>
        <taxon>Metazoa</taxon>
        <taxon>Ecdysozoa</taxon>
        <taxon>Arthropoda</taxon>
        <taxon>Hexapoda</taxon>
        <taxon>Insecta</taxon>
        <taxon>Pterygota</taxon>
        <taxon>Neoptera</taxon>
        <taxon>Paraneoptera</taxon>
        <taxon>Hemiptera</taxon>
        <taxon>Sternorrhyncha</taxon>
        <taxon>Aphidomorpha</taxon>
        <taxon>Aphidoidea</taxon>
        <taxon>Aphididae</taxon>
        <taxon>Aphidini</taxon>
        <taxon>Melanaphis</taxon>
    </lineage>
</organism>
<dbReference type="InterPro" id="IPR020568">
    <property type="entry name" value="Ribosomal_Su5_D2-typ_SF"/>
</dbReference>
<dbReference type="GO" id="GO:0003723">
    <property type="term" value="F:RNA binding"/>
    <property type="evidence" value="ECO:0007669"/>
    <property type="project" value="UniProtKB-KW"/>
</dbReference>
<dbReference type="InterPro" id="IPR001247">
    <property type="entry name" value="ExoRNase_PH_dom1"/>
</dbReference>
<protein>
    <submittedName>
        <fullName evidence="11">Exosome complex component MTR3</fullName>
    </submittedName>
</protein>
<keyword evidence="5" id="KW-0698">rRNA processing</keyword>
<dbReference type="InterPro" id="IPR050080">
    <property type="entry name" value="RNase_PH"/>
</dbReference>
<evidence type="ECO:0000256" key="6">
    <source>
        <dbReference type="ARBA" id="ARBA00022835"/>
    </source>
</evidence>
<evidence type="ECO:0000259" key="9">
    <source>
        <dbReference type="Pfam" id="PF01138"/>
    </source>
</evidence>
<dbReference type="SUPFAM" id="SSF55666">
    <property type="entry name" value="Ribonuclease PH domain 2-like"/>
    <property type="match status" value="1"/>
</dbReference>
<keyword evidence="6" id="KW-0271">Exosome</keyword>
<comment type="subcellular location">
    <subcellularLocation>
        <location evidence="2">Cytoplasm</location>
    </subcellularLocation>
    <subcellularLocation>
        <location evidence="1">Nucleus</location>
    </subcellularLocation>
</comment>
<dbReference type="Pfam" id="PF01138">
    <property type="entry name" value="RNase_PH"/>
    <property type="match status" value="1"/>
</dbReference>
<dbReference type="AlphaFoldDB" id="A0A2H8TT41"/>
<dbReference type="GO" id="GO:0006364">
    <property type="term" value="P:rRNA processing"/>
    <property type="evidence" value="ECO:0007669"/>
    <property type="project" value="UniProtKB-KW"/>
</dbReference>
<evidence type="ECO:0000256" key="7">
    <source>
        <dbReference type="ARBA" id="ARBA00022884"/>
    </source>
</evidence>
<evidence type="ECO:0000256" key="8">
    <source>
        <dbReference type="ARBA" id="ARBA00023242"/>
    </source>
</evidence>
<evidence type="ECO:0000256" key="3">
    <source>
        <dbReference type="ARBA" id="ARBA00006678"/>
    </source>
</evidence>